<dbReference type="InterPro" id="IPR002355">
    <property type="entry name" value="Cu_oxidase_Cu_BS"/>
</dbReference>
<name>A0A9W6JZI0_9HYPH</name>
<dbReference type="InterPro" id="IPR001117">
    <property type="entry name" value="Cu-oxidase_2nd"/>
</dbReference>
<evidence type="ECO:0000313" key="6">
    <source>
        <dbReference type="EMBL" id="GLK86137.1"/>
    </source>
</evidence>
<evidence type="ECO:0000256" key="1">
    <source>
        <dbReference type="ARBA" id="ARBA00022723"/>
    </source>
</evidence>
<dbReference type="InterPro" id="IPR045087">
    <property type="entry name" value="Cu-oxidase_fam"/>
</dbReference>
<dbReference type="EMBL" id="BSFM01000017">
    <property type="protein sequence ID" value="GLK86137.1"/>
    <property type="molecule type" value="Genomic_DNA"/>
</dbReference>
<dbReference type="Pfam" id="PF00394">
    <property type="entry name" value="Cu-oxidase"/>
    <property type="match status" value="1"/>
</dbReference>
<dbReference type="AlphaFoldDB" id="A0A9W6JZI0"/>
<dbReference type="CDD" id="cd13900">
    <property type="entry name" value="CuRO_3_Tth-MCO_like"/>
    <property type="match status" value="1"/>
</dbReference>
<dbReference type="Pfam" id="PF07731">
    <property type="entry name" value="Cu-oxidase_2"/>
    <property type="match status" value="1"/>
</dbReference>
<dbReference type="CDD" id="cd13853">
    <property type="entry name" value="CuRO_1_Tth-MCO_like"/>
    <property type="match status" value="1"/>
</dbReference>
<evidence type="ECO:0000259" key="5">
    <source>
        <dbReference type="Pfam" id="PF07732"/>
    </source>
</evidence>
<accession>A0A9W6JZI0</accession>
<feature type="domain" description="Plastocyanin-like" evidence="3">
    <location>
        <begin position="231"/>
        <end position="324"/>
    </location>
</feature>
<dbReference type="InterPro" id="IPR008972">
    <property type="entry name" value="Cupredoxin"/>
</dbReference>
<dbReference type="PROSITE" id="PS00080">
    <property type="entry name" value="MULTICOPPER_OXIDASE2"/>
    <property type="match status" value="1"/>
</dbReference>
<organism evidence="6 7">
    <name type="scientific">Ancylobacter defluvii</name>
    <dbReference type="NCBI Taxonomy" id="1282440"/>
    <lineage>
        <taxon>Bacteria</taxon>
        <taxon>Pseudomonadati</taxon>
        <taxon>Pseudomonadota</taxon>
        <taxon>Alphaproteobacteria</taxon>
        <taxon>Hyphomicrobiales</taxon>
        <taxon>Xanthobacteraceae</taxon>
        <taxon>Ancylobacter</taxon>
    </lineage>
</organism>
<dbReference type="SUPFAM" id="SSF49503">
    <property type="entry name" value="Cupredoxins"/>
    <property type="match status" value="3"/>
</dbReference>
<dbReference type="GO" id="GO:0005507">
    <property type="term" value="F:copper ion binding"/>
    <property type="evidence" value="ECO:0007669"/>
    <property type="project" value="InterPro"/>
</dbReference>
<dbReference type="InterPro" id="IPR011706">
    <property type="entry name" value="Cu-oxidase_C"/>
</dbReference>
<dbReference type="Gene3D" id="2.60.40.420">
    <property type="entry name" value="Cupredoxins - blue copper proteins"/>
    <property type="match status" value="3"/>
</dbReference>
<dbReference type="PANTHER" id="PTHR11709:SF518">
    <property type="entry name" value="MULTICOPPER OXIDASE"/>
    <property type="match status" value="1"/>
</dbReference>
<comment type="caution">
    <text evidence="6">The sequence shown here is derived from an EMBL/GenBank/DDBJ whole genome shotgun (WGS) entry which is preliminary data.</text>
</comment>
<dbReference type="PANTHER" id="PTHR11709">
    <property type="entry name" value="MULTI-COPPER OXIDASE"/>
    <property type="match status" value="1"/>
</dbReference>
<evidence type="ECO:0000313" key="7">
    <source>
        <dbReference type="Proteomes" id="UP001143330"/>
    </source>
</evidence>
<dbReference type="Pfam" id="PF07732">
    <property type="entry name" value="Cu-oxidase_3"/>
    <property type="match status" value="1"/>
</dbReference>
<evidence type="ECO:0000259" key="4">
    <source>
        <dbReference type="Pfam" id="PF07731"/>
    </source>
</evidence>
<dbReference type="GO" id="GO:0016491">
    <property type="term" value="F:oxidoreductase activity"/>
    <property type="evidence" value="ECO:0007669"/>
    <property type="project" value="UniProtKB-KW"/>
</dbReference>
<keyword evidence="7" id="KW-1185">Reference proteome</keyword>
<evidence type="ECO:0000259" key="3">
    <source>
        <dbReference type="Pfam" id="PF00394"/>
    </source>
</evidence>
<evidence type="ECO:0000256" key="2">
    <source>
        <dbReference type="ARBA" id="ARBA00023002"/>
    </source>
</evidence>
<reference evidence="6" key="2">
    <citation type="submission" date="2023-01" db="EMBL/GenBank/DDBJ databases">
        <authorList>
            <person name="Sun Q."/>
            <person name="Evtushenko L."/>
        </authorList>
    </citation>
    <scope>NUCLEOTIDE SEQUENCE</scope>
    <source>
        <strain evidence="6">VKM B-2789</strain>
    </source>
</reference>
<dbReference type="InterPro" id="IPR011707">
    <property type="entry name" value="Cu-oxidase-like_N"/>
</dbReference>
<proteinExistence type="predicted"/>
<dbReference type="Proteomes" id="UP001143330">
    <property type="component" value="Unassembled WGS sequence"/>
</dbReference>
<sequence length="497" mass="55264">MASGLAAALVVRSSAASETAEAHGGHPLGRGAPRAPWDRNAALVEPEVRRSIKGELRTELKVAYGYKSLGGYRLSLRTYEGGIPGPTLRVKPGDVLRIRLVNDLPPNPDSMPDDMTLPHQFNSTNFHFHGGHVSPNGIADNIFRVMEPGRSYDIEIAIPEDHTCGTCWYHPHKHGSADIQLTSGMAGALIIEGDFDDIPEIRDATDQVLLLNEVLFDYRGTIETYDTMWPEGVPRFLSVNGQREPVIRLRPGEVRRWRLIHAGHENNLNLALEGHELHPIAYDGIRRPEIGSLTAQLMAPGQRADVLVRAGAPGTYWLRAIANDQGYPSPTGPLAKIVVEGEPMAMTLPATLGGRSPLKTIAAEEVTNKRELPLRTIVPEYPPAANYQEFTFLICDQRFDPDRVDQRIRLGAVEEWKVINEDESDHVFHIHTNPFQLAAVNDLPVAEADWRDTVIVPRLGSVTFRSRFLDYAGRFVLHCHMMNHEELGMMQIVEVQA</sequence>
<keyword evidence="1" id="KW-0479">Metal-binding</keyword>
<protein>
    <submittedName>
        <fullName evidence="6">L-ascorbate oxidase</fullName>
    </submittedName>
</protein>
<gene>
    <name evidence="6" type="ORF">GCM10017653_42070</name>
</gene>
<feature type="domain" description="Plastocyanin-like" evidence="5">
    <location>
        <begin position="122"/>
        <end position="193"/>
    </location>
</feature>
<feature type="domain" description="Plastocyanin-like" evidence="4">
    <location>
        <begin position="391"/>
        <end position="495"/>
    </location>
</feature>
<keyword evidence="2" id="KW-0560">Oxidoreductase</keyword>
<reference evidence="6" key="1">
    <citation type="journal article" date="2014" name="Int. J. Syst. Evol. Microbiol.">
        <title>Complete genome sequence of Corynebacterium casei LMG S-19264T (=DSM 44701T), isolated from a smear-ripened cheese.</title>
        <authorList>
            <consortium name="US DOE Joint Genome Institute (JGI-PGF)"/>
            <person name="Walter F."/>
            <person name="Albersmeier A."/>
            <person name="Kalinowski J."/>
            <person name="Ruckert C."/>
        </authorList>
    </citation>
    <scope>NUCLEOTIDE SEQUENCE</scope>
    <source>
        <strain evidence="6">VKM B-2789</strain>
    </source>
</reference>